<evidence type="ECO:0000256" key="1">
    <source>
        <dbReference type="ARBA" id="ARBA00007450"/>
    </source>
</evidence>
<dbReference type="GO" id="GO:0031145">
    <property type="term" value="P:anaphase-promoting complex-dependent catabolic process"/>
    <property type="evidence" value="ECO:0007669"/>
    <property type="project" value="TreeGrafter"/>
</dbReference>
<dbReference type="STRING" id="150374.A0A0M8N7Y0"/>
<accession>A0A0M8N7Y0</accession>
<evidence type="ECO:0000256" key="2">
    <source>
        <dbReference type="ARBA" id="ARBA00016066"/>
    </source>
</evidence>
<protein>
    <recommendedName>
        <fullName evidence="2">Anaphase-promoting complex subunit 5</fullName>
    </recommendedName>
    <alternativeName>
        <fullName evidence="7">Cyclosome subunit 5</fullName>
    </alternativeName>
</protein>
<dbReference type="SUPFAM" id="SSF48452">
    <property type="entry name" value="TPR-like"/>
    <property type="match status" value="2"/>
</dbReference>
<dbReference type="GO" id="GO:0070979">
    <property type="term" value="P:protein K11-linked ubiquitination"/>
    <property type="evidence" value="ECO:0007669"/>
    <property type="project" value="TreeGrafter"/>
</dbReference>
<evidence type="ECO:0000256" key="7">
    <source>
        <dbReference type="ARBA" id="ARBA00031069"/>
    </source>
</evidence>
<dbReference type="InterPro" id="IPR011990">
    <property type="entry name" value="TPR-like_helical_dom_sf"/>
</dbReference>
<dbReference type="EMBL" id="LGSR01000006">
    <property type="protein sequence ID" value="KOS21850.1"/>
    <property type="molecule type" value="Genomic_DNA"/>
</dbReference>
<evidence type="ECO:0000259" key="9">
    <source>
        <dbReference type="Pfam" id="PF12862"/>
    </source>
</evidence>
<keyword evidence="5" id="KW-0833">Ubl conjugation pathway</keyword>
<evidence type="ECO:0000256" key="5">
    <source>
        <dbReference type="ARBA" id="ARBA00022786"/>
    </source>
</evidence>
<dbReference type="InterPro" id="IPR026000">
    <property type="entry name" value="Apc5_dom"/>
</dbReference>
<dbReference type="Proteomes" id="UP000053831">
    <property type="component" value="Unassembled WGS sequence"/>
</dbReference>
<dbReference type="PANTHER" id="PTHR12830:SF9">
    <property type="entry name" value="ANAPHASE-PROMOTING COMPLEX SUBUNIT 5"/>
    <property type="match status" value="1"/>
</dbReference>
<keyword evidence="6" id="KW-0131">Cell cycle</keyword>
<dbReference type="UniPathway" id="UPA00143"/>
<dbReference type="GO" id="GO:0051301">
    <property type="term" value="P:cell division"/>
    <property type="evidence" value="ECO:0007669"/>
    <property type="project" value="UniProtKB-KW"/>
</dbReference>
<dbReference type="InterPro" id="IPR037679">
    <property type="entry name" value="Apc5"/>
</dbReference>
<evidence type="ECO:0000313" key="10">
    <source>
        <dbReference type="EMBL" id="KOS21850.1"/>
    </source>
</evidence>
<dbReference type="Pfam" id="PF12862">
    <property type="entry name" value="ANAPC5"/>
    <property type="match status" value="1"/>
</dbReference>
<name>A0A0M8N7Y0_ESCWE</name>
<keyword evidence="11" id="KW-1185">Reference proteome</keyword>
<evidence type="ECO:0000256" key="8">
    <source>
        <dbReference type="ARBA" id="ARBA00045696"/>
    </source>
</evidence>
<evidence type="ECO:0000256" key="4">
    <source>
        <dbReference type="ARBA" id="ARBA00022776"/>
    </source>
</evidence>
<feature type="domain" description="Anaphase-promoting complex subunit 5" evidence="9">
    <location>
        <begin position="281"/>
        <end position="369"/>
    </location>
</feature>
<dbReference type="AlphaFoldDB" id="A0A0M8N7Y0"/>
<comment type="similarity">
    <text evidence="1">Belongs to the APC5 family.</text>
</comment>
<organism evidence="10 11">
    <name type="scientific">Escovopsis weberi</name>
    <dbReference type="NCBI Taxonomy" id="150374"/>
    <lineage>
        <taxon>Eukaryota</taxon>
        <taxon>Fungi</taxon>
        <taxon>Dikarya</taxon>
        <taxon>Ascomycota</taxon>
        <taxon>Pezizomycotina</taxon>
        <taxon>Sordariomycetes</taxon>
        <taxon>Hypocreomycetidae</taxon>
        <taxon>Hypocreales</taxon>
        <taxon>Hypocreaceae</taxon>
        <taxon>Escovopsis</taxon>
    </lineage>
</organism>
<dbReference type="PANTHER" id="PTHR12830">
    <property type="entry name" value="ANAPHASE-PROMOTING COMPLEX SUBUNIT 5"/>
    <property type="match status" value="1"/>
</dbReference>
<evidence type="ECO:0000256" key="3">
    <source>
        <dbReference type="ARBA" id="ARBA00022618"/>
    </source>
</evidence>
<comment type="function">
    <text evidence="8">Component of the anaphase promoting complex/cyclosome (APC/C), a cell cycle-regulated E3 ubiquitin ligase that controls progression through mitosis and the G1 phase of the cell cycle. The APC/C complex acts by mediating ubiquitination and subsequent degradation of target proteins: it mainly mediates the formation of 'Lys-11'-linked polyubiquitin chains and, to a lower extent, the formation of 'Lys-48'- and 'Lys-63'-linked polyubiquitin chains. The APC/C complex catalyzes assembly of branched 'Lys-11'-/'Lys-48'-linked branched ubiquitin chains on target proteins.</text>
</comment>
<dbReference type="GO" id="GO:0045842">
    <property type="term" value="P:positive regulation of mitotic metaphase/anaphase transition"/>
    <property type="evidence" value="ECO:0007669"/>
    <property type="project" value="TreeGrafter"/>
</dbReference>
<comment type="caution">
    <text evidence="10">The sequence shown here is derived from an EMBL/GenBank/DDBJ whole genome shotgun (WGS) entry which is preliminary data.</text>
</comment>
<dbReference type="GO" id="GO:0005680">
    <property type="term" value="C:anaphase-promoting complex"/>
    <property type="evidence" value="ECO:0007669"/>
    <property type="project" value="InterPro"/>
</dbReference>
<sequence>MSRYLTPAKIGLLILIELYVEECFPRDAILPVLSFITSYLIDYDPNGTDSTQSTRWNKAGRAASLVVSIEPFDKLLNAYPLFMGPPGKRPWDLFVSKLWAIDSLYALEEFVASLSRTLSKTKEELRLEGLDPDQPEPGIKLSHNSLFGAFVRRAQVEYVRLRLQDCAELWTHFIRYRQPTAPYQKRRDPDFGRFSFDNVLLTGEASEWAQGEVDNLAAVVYGDMLSENPSSTLPVSTDDIEGLLDFQIEQMQKYGNRVPLDIRRQFHDLLNDSLSSPSLRHYLTYLDAWRGGDYATAFDFLHRYFDYTMQYRDRLFYQYALMNLAVLQADFGCHQEAIAAMLETVATARENRDITCLNFALNWLFHFGRGHVSLIRGLESDSLAGVGKETLSFLRVKAKESGMLTLWSSVLLSEAKLCLANGDSVSTTLEHMTRSSQLIVEKDMRSMLGSQLSLQTSLWSRLGLTHLATVTCEVFLRCYTSFAVFDDELKITSRLSLILLEQGRFGEALETLERADENSLRSWKPRQYWQKYGGVVRLKRNIHHNNLDEAELLLGRLLQTPSEDLEPDMSFIIDSLRIDCLTRRGDLQRAAEIVDRMLSAARDENKDIALQVRLLLLKVSLLDKCGRPQLAFSTAMRAANISFRARLISSLWQAIGAIANILVSMGEFEPAAQLLTAVIPRSLECESPYLSARLYSCLADAYMGLAGQAEPATAAERKERARMRARKQKKSGLGVETTRDDRDEYLARASTAVQKSFDLYEPIEDTCGQCEMMAKKAVIMQLSGDLVLAASYAASYGELRKKAATLELGRAAMLQNT</sequence>
<evidence type="ECO:0000256" key="6">
    <source>
        <dbReference type="ARBA" id="ARBA00023306"/>
    </source>
</evidence>
<gene>
    <name evidence="10" type="ORF">ESCO_001611</name>
</gene>
<reference evidence="10 11" key="1">
    <citation type="submission" date="2015-07" db="EMBL/GenBank/DDBJ databases">
        <title>The genome of the fungus Escovopsis weberi, a specialized disease agent of ant agriculture.</title>
        <authorList>
            <person name="de Man T.J."/>
            <person name="Stajich J.E."/>
            <person name="Kubicek C.P."/>
            <person name="Chenthamara K."/>
            <person name="Atanasova L."/>
            <person name="Druzhinina I.S."/>
            <person name="Birnbaum S."/>
            <person name="Barribeau S.M."/>
            <person name="Teiling C."/>
            <person name="Suen G."/>
            <person name="Currie C."/>
            <person name="Gerardo N.M."/>
        </authorList>
    </citation>
    <scope>NUCLEOTIDE SEQUENCE [LARGE SCALE GENOMIC DNA]</scope>
</reference>
<dbReference type="OrthoDB" id="2504561at2759"/>
<evidence type="ECO:0000313" key="11">
    <source>
        <dbReference type="Proteomes" id="UP000053831"/>
    </source>
</evidence>
<dbReference type="Gene3D" id="1.25.40.10">
    <property type="entry name" value="Tetratricopeptide repeat domain"/>
    <property type="match status" value="1"/>
</dbReference>
<keyword evidence="4" id="KW-0498">Mitosis</keyword>
<proteinExistence type="inferred from homology"/>
<keyword evidence="3" id="KW-0132">Cell division</keyword>